<keyword evidence="1" id="KW-0472">Membrane</keyword>
<organism evidence="3">
    <name type="scientific">Cupriavidus taiwanensis</name>
    <dbReference type="NCBI Taxonomy" id="164546"/>
    <lineage>
        <taxon>Bacteria</taxon>
        <taxon>Pseudomonadati</taxon>
        <taxon>Pseudomonadota</taxon>
        <taxon>Betaproteobacteria</taxon>
        <taxon>Burkholderiales</taxon>
        <taxon>Burkholderiaceae</taxon>
        <taxon>Cupriavidus</taxon>
    </lineage>
</organism>
<comment type="caution">
    <text evidence="3">The sequence shown here is derived from an EMBL/GenBank/DDBJ whole genome shotgun (WGS) entry which is preliminary data.</text>
</comment>
<name>A0A375CB19_9BURK</name>
<dbReference type="EMBL" id="OFSQ01000036">
    <property type="protein sequence ID" value="SOY66567.1"/>
    <property type="molecule type" value="Genomic_DNA"/>
</dbReference>
<gene>
    <name evidence="3" type="ORF">CBM2587_B70073</name>
    <name evidence="4" type="ORF">CBM2587_B80002</name>
</gene>
<sequence>MKYVRKLGYAVPLMVAGAAHATVPTEVTTKLAEAATDAAAVGAGIILIVLAVKAVKWLRSAL</sequence>
<accession>A0A375CB19</accession>
<keyword evidence="1" id="KW-1133">Transmembrane helix</keyword>
<dbReference type="EMBL" id="OFSQ01000037">
    <property type="protein sequence ID" value="SOY66725.1"/>
    <property type="molecule type" value="Genomic_DNA"/>
</dbReference>
<dbReference type="Pfam" id="PF05356">
    <property type="entry name" value="Phage_Coat_B"/>
    <property type="match status" value="1"/>
</dbReference>
<proteinExistence type="predicted"/>
<protein>
    <recommendedName>
        <fullName evidence="6">Bacteriophage coat protein B</fullName>
    </recommendedName>
</protein>
<evidence type="ECO:0008006" key="6">
    <source>
        <dbReference type="Google" id="ProtNLM"/>
    </source>
</evidence>
<evidence type="ECO:0000256" key="1">
    <source>
        <dbReference type="SAM" id="Phobius"/>
    </source>
</evidence>
<feature type="transmembrane region" description="Helical" evidence="1">
    <location>
        <begin position="31"/>
        <end position="52"/>
    </location>
</feature>
<keyword evidence="2" id="KW-0732">Signal</keyword>
<evidence type="ECO:0000313" key="5">
    <source>
        <dbReference type="Proteomes" id="UP000256780"/>
    </source>
</evidence>
<dbReference type="AlphaFoldDB" id="A0A375CB19"/>
<evidence type="ECO:0000256" key="2">
    <source>
        <dbReference type="SAM" id="SignalP"/>
    </source>
</evidence>
<evidence type="ECO:0000313" key="3">
    <source>
        <dbReference type="EMBL" id="SOY66567.1"/>
    </source>
</evidence>
<dbReference type="InterPro" id="IPR008020">
    <property type="entry name" value="G8P"/>
</dbReference>
<reference evidence="3 5" key="1">
    <citation type="submission" date="2018-01" db="EMBL/GenBank/DDBJ databases">
        <authorList>
            <person name="Clerissi C."/>
        </authorList>
    </citation>
    <scope>NUCLEOTIDE SEQUENCE</scope>
    <source>
        <strain evidence="3">Cupriavidus sp. LMG 19464</strain>
    </source>
</reference>
<feature type="signal peptide" evidence="2">
    <location>
        <begin position="1"/>
        <end position="21"/>
    </location>
</feature>
<feature type="chain" id="PRO_5036069674" description="Bacteriophage coat protein B" evidence="2">
    <location>
        <begin position="22"/>
        <end position="62"/>
    </location>
</feature>
<dbReference type="Proteomes" id="UP000256780">
    <property type="component" value="Chromosome CBM2587_b"/>
</dbReference>
<dbReference type="RefSeq" id="WP_198048180.1">
    <property type="nucleotide sequence ID" value="NZ_LT976854.1"/>
</dbReference>
<keyword evidence="1" id="KW-0812">Transmembrane</keyword>
<evidence type="ECO:0000313" key="4">
    <source>
        <dbReference type="EMBL" id="SOY66725.1"/>
    </source>
</evidence>